<dbReference type="InParanoid" id="A2F6K5"/>
<evidence type="ECO:0000313" key="2">
    <source>
        <dbReference type="EMBL" id="EAX99450.1"/>
    </source>
</evidence>
<feature type="transmembrane region" description="Helical" evidence="1">
    <location>
        <begin position="228"/>
        <end position="247"/>
    </location>
</feature>
<evidence type="ECO:0000256" key="1">
    <source>
        <dbReference type="SAM" id="Phobius"/>
    </source>
</evidence>
<keyword evidence="1" id="KW-0472">Membrane</keyword>
<dbReference type="AlphaFoldDB" id="A2F6K5"/>
<feature type="transmembrane region" description="Helical" evidence="1">
    <location>
        <begin position="112"/>
        <end position="138"/>
    </location>
</feature>
<feature type="transmembrane region" description="Helical" evidence="1">
    <location>
        <begin position="144"/>
        <end position="165"/>
    </location>
</feature>
<reference evidence="2" key="2">
    <citation type="journal article" date="2007" name="Science">
        <title>Draft genome sequence of the sexually transmitted pathogen Trichomonas vaginalis.</title>
        <authorList>
            <person name="Carlton J.M."/>
            <person name="Hirt R.P."/>
            <person name="Silva J.C."/>
            <person name="Delcher A.L."/>
            <person name="Schatz M."/>
            <person name="Zhao Q."/>
            <person name="Wortman J.R."/>
            <person name="Bidwell S.L."/>
            <person name="Alsmark U.C.M."/>
            <person name="Besteiro S."/>
            <person name="Sicheritz-Ponten T."/>
            <person name="Noel C.J."/>
            <person name="Dacks J.B."/>
            <person name="Foster P.G."/>
            <person name="Simillion C."/>
            <person name="Van de Peer Y."/>
            <person name="Miranda-Saavedra D."/>
            <person name="Barton G.J."/>
            <person name="Westrop G.D."/>
            <person name="Mueller S."/>
            <person name="Dessi D."/>
            <person name="Fiori P.L."/>
            <person name="Ren Q."/>
            <person name="Paulsen I."/>
            <person name="Zhang H."/>
            <person name="Bastida-Corcuera F.D."/>
            <person name="Simoes-Barbosa A."/>
            <person name="Brown M.T."/>
            <person name="Hayes R.D."/>
            <person name="Mukherjee M."/>
            <person name="Okumura C.Y."/>
            <person name="Schneider R."/>
            <person name="Smith A.J."/>
            <person name="Vanacova S."/>
            <person name="Villalvazo M."/>
            <person name="Haas B.J."/>
            <person name="Pertea M."/>
            <person name="Feldblyum T.V."/>
            <person name="Utterback T.R."/>
            <person name="Shu C.L."/>
            <person name="Osoegawa K."/>
            <person name="de Jong P.J."/>
            <person name="Hrdy I."/>
            <person name="Horvathova L."/>
            <person name="Zubacova Z."/>
            <person name="Dolezal P."/>
            <person name="Malik S.B."/>
            <person name="Logsdon J.M. Jr."/>
            <person name="Henze K."/>
            <person name="Gupta A."/>
            <person name="Wang C.C."/>
            <person name="Dunne R.L."/>
            <person name="Upcroft J.A."/>
            <person name="Upcroft P."/>
            <person name="White O."/>
            <person name="Salzberg S.L."/>
            <person name="Tang P."/>
            <person name="Chiu C.-H."/>
            <person name="Lee Y.-S."/>
            <person name="Embley T.M."/>
            <person name="Coombs G.H."/>
            <person name="Mottram J.C."/>
            <person name="Tachezy J."/>
            <person name="Fraser-Liggett C.M."/>
            <person name="Johnson P.J."/>
        </authorList>
    </citation>
    <scope>NUCLEOTIDE SEQUENCE [LARGE SCALE GENOMIC DNA]</scope>
    <source>
        <strain evidence="2">G3</strain>
    </source>
</reference>
<keyword evidence="3" id="KW-1185">Reference proteome</keyword>
<proteinExistence type="predicted"/>
<dbReference type="RefSeq" id="XP_001312380.1">
    <property type="nucleotide sequence ID" value="XM_001312379.1"/>
</dbReference>
<organism evidence="2 3">
    <name type="scientific">Trichomonas vaginalis (strain ATCC PRA-98 / G3)</name>
    <dbReference type="NCBI Taxonomy" id="412133"/>
    <lineage>
        <taxon>Eukaryota</taxon>
        <taxon>Metamonada</taxon>
        <taxon>Parabasalia</taxon>
        <taxon>Trichomonadida</taxon>
        <taxon>Trichomonadidae</taxon>
        <taxon>Trichomonas</taxon>
    </lineage>
</organism>
<sequence>MEEVKTNTEISSQDFSGSMNSKITALIDVPISDKLIDSLVSLFNYMDIYAPKMPLLYSIVTILRLFQLIGCSMMAANNDVFDPTTLTYKSVSILSVLFHIVPVTYRRGNEPIILLSFNCILFAFGIYLILTACIYRATSKVPDISTYILSVFMAIGPFLILPIIAQYTGTSIGGLIMKRLHADTKLITAVIISCCMIAFYLWMIIKSYTSTLSFRPCSFQTLEGMPQIKLFTTTILITFFSAFTTYLDEMPSLGMSVVSIILYAYNITTVFNCGTFVKTEH</sequence>
<feature type="transmembrane region" description="Helical" evidence="1">
    <location>
        <begin position="55"/>
        <end position="76"/>
    </location>
</feature>
<keyword evidence="1" id="KW-1133">Transmembrane helix</keyword>
<dbReference type="VEuPathDB" id="TrichDB:TVAG_052930"/>
<gene>
    <name evidence="2" type="ORF">TVAG_052930</name>
</gene>
<keyword evidence="1" id="KW-0812">Transmembrane</keyword>
<name>A2F6K5_TRIV3</name>
<reference evidence="2" key="1">
    <citation type="submission" date="2006-10" db="EMBL/GenBank/DDBJ databases">
        <authorList>
            <person name="Amadeo P."/>
            <person name="Zhao Q."/>
            <person name="Wortman J."/>
            <person name="Fraser-Liggett C."/>
            <person name="Carlton J."/>
        </authorList>
    </citation>
    <scope>NUCLEOTIDE SEQUENCE</scope>
    <source>
        <strain evidence="2">G3</strain>
    </source>
</reference>
<feature type="transmembrane region" description="Helical" evidence="1">
    <location>
        <begin position="88"/>
        <end position="105"/>
    </location>
</feature>
<dbReference type="VEuPathDB" id="TrichDB:TVAGG3_0055550"/>
<dbReference type="Proteomes" id="UP000001542">
    <property type="component" value="Unassembled WGS sequence"/>
</dbReference>
<dbReference type="KEGG" id="tva:4757255"/>
<feature type="transmembrane region" description="Helical" evidence="1">
    <location>
        <begin position="186"/>
        <end position="205"/>
    </location>
</feature>
<protein>
    <submittedName>
        <fullName evidence="2">Uncharacterized protein</fullName>
    </submittedName>
</protein>
<dbReference type="EMBL" id="DS113637">
    <property type="protein sequence ID" value="EAX99450.1"/>
    <property type="molecule type" value="Genomic_DNA"/>
</dbReference>
<evidence type="ECO:0000313" key="3">
    <source>
        <dbReference type="Proteomes" id="UP000001542"/>
    </source>
</evidence>
<accession>A2F6K5</accession>